<dbReference type="PROSITE" id="PS51898">
    <property type="entry name" value="TYR_RECOMBINASE"/>
    <property type="match status" value="1"/>
</dbReference>
<name>A0A3B0WWF9_9ZZZZ</name>
<organism evidence="3">
    <name type="scientific">hydrothermal vent metagenome</name>
    <dbReference type="NCBI Taxonomy" id="652676"/>
    <lineage>
        <taxon>unclassified sequences</taxon>
        <taxon>metagenomes</taxon>
        <taxon>ecological metagenomes</taxon>
    </lineage>
</organism>
<sequence length="89" mass="10228">DIDAVRKRVHIRNAKGNKDRFVPLPLTTLQVLRRFWGLHRHPRFLFPNRKRGLKMAHLAESPLDRGGIQTAMKAVVAQLGLKKRSLVTL</sequence>
<evidence type="ECO:0000259" key="2">
    <source>
        <dbReference type="PROSITE" id="PS51898"/>
    </source>
</evidence>
<keyword evidence="1" id="KW-0233">DNA recombination</keyword>
<evidence type="ECO:0000256" key="1">
    <source>
        <dbReference type="ARBA" id="ARBA00023172"/>
    </source>
</evidence>
<dbReference type="GO" id="GO:0015074">
    <property type="term" value="P:DNA integration"/>
    <property type="evidence" value="ECO:0007669"/>
    <property type="project" value="InterPro"/>
</dbReference>
<accession>A0A3B0WWF9</accession>
<dbReference type="Gene3D" id="1.10.443.10">
    <property type="entry name" value="Intergrase catalytic core"/>
    <property type="match status" value="1"/>
</dbReference>
<feature type="domain" description="Tyr recombinase" evidence="2">
    <location>
        <begin position="1"/>
        <end position="89"/>
    </location>
</feature>
<dbReference type="SUPFAM" id="SSF56349">
    <property type="entry name" value="DNA breaking-rejoining enzymes"/>
    <property type="match status" value="1"/>
</dbReference>
<dbReference type="Pfam" id="PF00589">
    <property type="entry name" value="Phage_integrase"/>
    <property type="match status" value="1"/>
</dbReference>
<proteinExistence type="predicted"/>
<gene>
    <name evidence="3" type="ORF">MNBD_GAMMA04-1156</name>
</gene>
<dbReference type="InterPro" id="IPR002104">
    <property type="entry name" value="Integrase_catalytic"/>
</dbReference>
<evidence type="ECO:0000313" key="3">
    <source>
        <dbReference type="EMBL" id="VAW48686.1"/>
    </source>
</evidence>
<dbReference type="InterPro" id="IPR011010">
    <property type="entry name" value="DNA_brk_join_enz"/>
</dbReference>
<dbReference type="EMBL" id="UOFB01000281">
    <property type="protein sequence ID" value="VAW48686.1"/>
    <property type="molecule type" value="Genomic_DNA"/>
</dbReference>
<feature type="non-terminal residue" evidence="3">
    <location>
        <position position="1"/>
    </location>
</feature>
<dbReference type="InterPro" id="IPR013762">
    <property type="entry name" value="Integrase-like_cat_sf"/>
</dbReference>
<dbReference type="GO" id="GO:0003677">
    <property type="term" value="F:DNA binding"/>
    <property type="evidence" value="ECO:0007669"/>
    <property type="project" value="InterPro"/>
</dbReference>
<reference evidence="3" key="1">
    <citation type="submission" date="2018-06" db="EMBL/GenBank/DDBJ databases">
        <authorList>
            <person name="Zhirakovskaya E."/>
        </authorList>
    </citation>
    <scope>NUCLEOTIDE SEQUENCE</scope>
</reference>
<dbReference type="GO" id="GO:0006310">
    <property type="term" value="P:DNA recombination"/>
    <property type="evidence" value="ECO:0007669"/>
    <property type="project" value="UniProtKB-KW"/>
</dbReference>
<protein>
    <submittedName>
        <fullName evidence="3">Site-specific tyrosine recombinase</fullName>
    </submittedName>
</protein>
<dbReference type="AlphaFoldDB" id="A0A3B0WWF9"/>